<organism evidence="4 5">
    <name type="scientific">Mycetocola zhadangensis</name>
    <dbReference type="NCBI Taxonomy" id="1164595"/>
    <lineage>
        <taxon>Bacteria</taxon>
        <taxon>Bacillati</taxon>
        <taxon>Actinomycetota</taxon>
        <taxon>Actinomycetes</taxon>
        <taxon>Micrococcales</taxon>
        <taxon>Microbacteriaceae</taxon>
        <taxon>Mycetocola</taxon>
    </lineage>
</organism>
<gene>
    <name evidence="4" type="ORF">D9V28_02750</name>
</gene>
<dbReference type="InterPro" id="IPR045597">
    <property type="entry name" value="DUF6458"/>
</dbReference>
<dbReference type="EMBL" id="RCWJ01000001">
    <property type="protein sequence ID" value="RLQ85795.1"/>
    <property type="molecule type" value="Genomic_DNA"/>
</dbReference>
<reference evidence="4 5" key="1">
    <citation type="submission" date="2018-10" db="EMBL/GenBank/DDBJ databases">
        <authorList>
            <person name="Li J."/>
        </authorList>
    </citation>
    <scope>NUCLEOTIDE SEQUENCE [LARGE SCALE GENOMIC DNA]</scope>
    <source>
        <strain evidence="4 5">ZD1-4</strain>
    </source>
</reference>
<evidence type="ECO:0000256" key="1">
    <source>
        <dbReference type="SAM" id="MobiDB-lite"/>
    </source>
</evidence>
<keyword evidence="2" id="KW-0472">Membrane</keyword>
<evidence type="ECO:0000313" key="5">
    <source>
        <dbReference type="Proteomes" id="UP000282460"/>
    </source>
</evidence>
<keyword evidence="2" id="KW-1133">Transmembrane helix</keyword>
<comment type="caution">
    <text evidence="4">The sequence shown here is derived from an EMBL/GenBank/DDBJ whole genome shotgun (WGS) entry which is preliminary data.</text>
</comment>
<dbReference type="Proteomes" id="UP000282460">
    <property type="component" value="Unassembled WGS sequence"/>
</dbReference>
<evidence type="ECO:0000256" key="2">
    <source>
        <dbReference type="SAM" id="Phobius"/>
    </source>
</evidence>
<dbReference type="Pfam" id="PF20059">
    <property type="entry name" value="DUF6458"/>
    <property type="match status" value="1"/>
</dbReference>
<dbReference type="OrthoDB" id="4775046at2"/>
<keyword evidence="2" id="KW-0812">Transmembrane</keyword>
<evidence type="ECO:0000313" key="4">
    <source>
        <dbReference type="EMBL" id="RLQ85795.1"/>
    </source>
</evidence>
<sequence>MSIGLGIFLMAVGAILTFAVNISVEWLDLDLIGYILMGAGLVVFIVGLALLTRKRRSVVTNRSTVDPATGGRIDTAERNDTL</sequence>
<name>A0A3L7J609_9MICO</name>
<protein>
    <recommendedName>
        <fullName evidence="3">DUF6458 domain-containing protein</fullName>
    </recommendedName>
</protein>
<feature type="domain" description="DUF6458" evidence="3">
    <location>
        <begin position="1"/>
        <end position="66"/>
    </location>
</feature>
<dbReference type="RefSeq" id="WP_121658159.1">
    <property type="nucleotide sequence ID" value="NZ_BMEK01000001.1"/>
</dbReference>
<feature type="transmembrane region" description="Helical" evidence="2">
    <location>
        <begin position="31"/>
        <end position="52"/>
    </location>
</feature>
<feature type="region of interest" description="Disordered" evidence="1">
    <location>
        <begin position="59"/>
        <end position="82"/>
    </location>
</feature>
<accession>A0A3L7J609</accession>
<proteinExistence type="predicted"/>
<evidence type="ECO:0000259" key="3">
    <source>
        <dbReference type="Pfam" id="PF20059"/>
    </source>
</evidence>
<dbReference type="AlphaFoldDB" id="A0A3L7J609"/>
<keyword evidence="5" id="KW-1185">Reference proteome</keyword>